<comment type="similarity">
    <text evidence="2">Belongs to the ABC transporter superfamily. Drug exporter-2 (TC 3.A.1.117) family.</text>
</comment>
<evidence type="ECO:0000256" key="6">
    <source>
        <dbReference type="ARBA" id="ARBA00022840"/>
    </source>
</evidence>
<sequence length="246" mass="26713">MSQKPAITLSGVSKSFGATQVIKTLSLEVQPGEVLVLIGASGSGKSTVLRMMSGLETVDDGEIWVNNVPLHDRKRSSEICGHVGMVFQQFNLFPHKTTLGNVTLALIKARKMSPSAANQRAMAALERVGLADRANHYPSQLSGGQQQRVAIARALAVEPKIMFFDEATSALDPELVGEVTEVMRGLARDGMTMVVVTHEMGFARKTADRVVFMDQGVVAEQGTPEQLFVNPQNPRTQQFLSRVLTH</sequence>
<dbReference type="STRING" id="1926881.BTJ39_18610"/>
<dbReference type="InterPro" id="IPR050086">
    <property type="entry name" value="MetN_ABC_transporter-like"/>
</dbReference>
<keyword evidence="3" id="KW-0813">Transport</keyword>
<evidence type="ECO:0000256" key="5">
    <source>
        <dbReference type="ARBA" id="ARBA00022741"/>
    </source>
</evidence>
<organism evidence="10 11">
    <name type="scientific">Izhakiella australiensis</name>
    <dbReference type="NCBI Taxonomy" id="1926881"/>
    <lineage>
        <taxon>Bacteria</taxon>
        <taxon>Pseudomonadati</taxon>
        <taxon>Pseudomonadota</taxon>
        <taxon>Gammaproteobacteria</taxon>
        <taxon>Enterobacterales</taxon>
        <taxon>Erwiniaceae</taxon>
        <taxon>Izhakiella</taxon>
    </lineage>
</organism>
<dbReference type="InterPro" id="IPR027417">
    <property type="entry name" value="P-loop_NTPase"/>
</dbReference>
<dbReference type="GO" id="GO:0016887">
    <property type="term" value="F:ATP hydrolysis activity"/>
    <property type="evidence" value="ECO:0007669"/>
    <property type="project" value="InterPro"/>
</dbReference>
<keyword evidence="5" id="KW-0547">Nucleotide-binding</keyword>
<protein>
    <submittedName>
        <fullName evidence="10">ABC transporter</fullName>
    </submittedName>
</protein>
<accession>A0A1S8YID3</accession>
<dbReference type="RefSeq" id="WP_078004190.1">
    <property type="nucleotide sequence ID" value="NZ_MRUL01000016.1"/>
</dbReference>
<keyword evidence="6" id="KW-0067">ATP-binding</keyword>
<comment type="caution">
    <text evidence="10">The sequence shown here is derived from an EMBL/GenBank/DDBJ whole genome shotgun (WGS) entry which is preliminary data.</text>
</comment>
<proteinExistence type="inferred from homology"/>
<dbReference type="AlphaFoldDB" id="A0A1S8YID3"/>
<dbReference type="PROSITE" id="PS00211">
    <property type="entry name" value="ABC_TRANSPORTER_1"/>
    <property type="match status" value="1"/>
</dbReference>
<dbReference type="EMBL" id="MRUL01000016">
    <property type="protein sequence ID" value="OON38463.1"/>
    <property type="molecule type" value="Genomic_DNA"/>
</dbReference>
<keyword evidence="7" id="KW-0029">Amino-acid transport</keyword>
<dbReference type="PROSITE" id="PS50893">
    <property type="entry name" value="ABC_TRANSPORTER_2"/>
    <property type="match status" value="1"/>
</dbReference>
<evidence type="ECO:0000256" key="1">
    <source>
        <dbReference type="ARBA" id="ARBA00004417"/>
    </source>
</evidence>
<evidence type="ECO:0000256" key="2">
    <source>
        <dbReference type="ARBA" id="ARBA00006526"/>
    </source>
</evidence>
<dbReference type="SMART" id="SM00382">
    <property type="entry name" value="AAA"/>
    <property type="match status" value="1"/>
</dbReference>
<dbReference type="Proteomes" id="UP000190667">
    <property type="component" value="Unassembled WGS sequence"/>
</dbReference>
<evidence type="ECO:0000256" key="7">
    <source>
        <dbReference type="ARBA" id="ARBA00022970"/>
    </source>
</evidence>
<keyword evidence="4" id="KW-1003">Cell membrane</keyword>
<dbReference type="PANTHER" id="PTHR43166:SF9">
    <property type="entry name" value="GLUTAMATE_ASPARTATE IMPORT ATP-BINDING PROTEIN GLTL"/>
    <property type="match status" value="1"/>
</dbReference>
<keyword evidence="11" id="KW-1185">Reference proteome</keyword>
<dbReference type="Pfam" id="PF00005">
    <property type="entry name" value="ABC_tran"/>
    <property type="match status" value="1"/>
</dbReference>
<dbReference type="SUPFAM" id="SSF52540">
    <property type="entry name" value="P-loop containing nucleoside triphosphate hydrolases"/>
    <property type="match status" value="1"/>
</dbReference>
<evidence type="ECO:0000313" key="11">
    <source>
        <dbReference type="Proteomes" id="UP000190667"/>
    </source>
</evidence>
<dbReference type="InterPro" id="IPR003439">
    <property type="entry name" value="ABC_transporter-like_ATP-bd"/>
</dbReference>
<dbReference type="InterPro" id="IPR017871">
    <property type="entry name" value="ABC_transporter-like_CS"/>
</dbReference>
<dbReference type="GO" id="GO:0015424">
    <property type="term" value="F:ABC-type amino acid transporter activity"/>
    <property type="evidence" value="ECO:0007669"/>
    <property type="project" value="InterPro"/>
</dbReference>
<evidence type="ECO:0000313" key="10">
    <source>
        <dbReference type="EMBL" id="OON38463.1"/>
    </source>
</evidence>
<dbReference type="FunFam" id="3.40.50.300:FF:000020">
    <property type="entry name" value="Amino acid ABC transporter ATP-binding component"/>
    <property type="match status" value="1"/>
</dbReference>
<gene>
    <name evidence="10" type="ORF">BTJ39_18610</name>
</gene>
<dbReference type="Gene3D" id="3.40.50.300">
    <property type="entry name" value="P-loop containing nucleotide triphosphate hydrolases"/>
    <property type="match status" value="1"/>
</dbReference>
<dbReference type="GO" id="GO:0005886">
    <property type="term" value="C:plasma membrane"/>
    <property type="evidence" value="ECO:0007669"/>
    <property type="project" value="UniProtKB-SubCell"/>
</dbReference>
<keyword evidence="8" id="KW-0472">Membrane</keyword>
<evidence type="ECO:0000256" key="4">
    <source>
        <dbReference type="ARBA" id="ARBA00022475"/>
    </source>
</evidence>
<comment type="subcellular location">
    <subcellularLocation>
        <location evidence="1">Cell inner membrane</location>
        <topology evidence="1">Peripheral membrane protein</topology>
    </subcellularLocation>
</comment>
<dbReference type="InterPro" id="IPR030679">
    <property type="entry name" value="ABC_ATPase_HisP-typ"/>
</dbReference>
<reference evidence="10 11" key="1">
    <citation type="submission" date="2016-12" db="EMBL/GenBank/DDBJ databases">
        <title>Izhakiella australiana sp. nov. of genus Izhakiella isolated from Australian desert.</title>
        <authorList>
            <person name="Ji M."/>
        </authorList>
    </citation>
    <scope>NUCLEOTIDE SEQUENCE [LARGE SCALE GENOMIC DNA]</scope>
    <source>
        <strain evidence="10 11">D4N98</strain>
    </source>
</reference>
<dbReference type="CDD" id="cd03262">
    <property type="entry name" value="ABC_HisP_GlnQ"/>
    <property type="match status" value="1"/>
</dbReference>
<evidence type="ECO:0000256" key="3">
    <source>
        <dbReference type="ARBA" id="ARBA00022448"/>
    </source>
</evidence>
<dbReference type="PIRSF" id="PIRSF039085">
    <property type="entry name" value="ABC_ATPase_HisP"/>
    <property type="match status" value="1"/>
</dbReference>
<name>A0A1S8YID3_9GAMM</name>
<dbReference type="PANTHER" id="PTHR43166">
    <property type="entry name" value="AMINO ACID IMPORT ATP-BINDING PROTEIN"/>
    <property type="match status" value="1"/>
</dbReference>
<dbReference type="OrthoDB" id="9802264at2"/>
<dbReference type="InterPro" id="IPR003593">
    <property type="entry name" value="AAA+_ATPase"/>
</dbReference>
<dbReference type="GO" id="GO:0005524">
    <property type="term" value="F:ATP binding"/>
    <property type="evidence" value="ECO:0007669"/>
    <property type="project" value="UniProtKB-KW"/>
</dbReference>
<evidence type="ECO:0000259" key="9">
    <source>
        <dbReference type="PROSITE" id="PS50893"/>
    </source>
</evidence>
<evidence type="ECO:0000256" key="8">
    <source>
        <dbReference type="ARBA" id="ARBA00023136"/>
    </source>
</evidence>
<feature type="domain" description="ABC transporter" evidence="9">
    <location>
        <begin position="7"/>
        <end position="240"/>
    </location>
</feature>